<proteinExistence type="predicted"/>
<evidence type="ECO:0008006" key="3">
    <source>
        <dbReference type="Google" id="ProtNLM"/>
    </source>
</evidence>
<dbReference type="Proteomes" id="UP000668403">
    <property type="component" value="Unassembled WGS sequence"/>
</dbReference>
<reference evidence="1" key="1">
    <citation type="submission" date="2021-03" db="EMBL/GenBank/DDBJ databases">
        <title>Leucobacter chromiisoli sp. nov., isolated from chromium-containing soil of chemical plant.</title>
        <authorList>
            <person name="Xu Z."/>
        </authorList>
    </citation>
    <scope>NUCLEOTIDE SEQUENCE</scope>
    <source>
        <strain evidence="1">K 70/01</strain>
    </source>
</reference>
<keyword evidence="2" id="KW-1185">Reference proteome</keyword>
<comment type="caution">
    <text evidence="1">The sequence shown here is derived from an EMBL/GenBank/DDBJ whole genome shotgun (WGS) entry which is preliminary data.</text>
</comment>
<gene>
    <name evidence="1" type="ORF">J4H85_01300</name>
</gene>
<protein>
    <recommendedName>
        <fullName evidence="3">DUF952 domain-containing protein</fullName>
    </recommendedName>
</protein>
<organism evidence="1 2">
    <name type="scientific">Leucobacter tardus</name>
    <dbReference type="NCBI Taxonomy" id="501483"/>
    <lineage>
        <taxon>Bacteria</taxon>
        <taxon>Bacillati</taxon>
        <taxon>Actinomycetota</taxon>
        <taxon>Actinomycetes</taxon>
        <taxon>Micrococcales</taxon>
        <taxon>Microbacteriaceae</taxon>
        <taxon>Leucobacter</taxon>
    </lineage>
</organism>
<dbReference type="EMBL" id="JAGFBF010000001">
    <property type="protein sequence ID" value="MBO2988637.1"/>
    <property type="molecule type" value="Genomic_DNA"/>
</dbReference>
<dbReference type="AlphaFoldDB" id="A0A939QAG7"/>
<name>A0A939QAG7_9MICO</name>
<dbReference type="RefSeq" id="WP_208236141.1">
    <property type="nucleotide sequence ID" value="NZ_BAAAQU010000001.1"/>
</dbReference>
<evidence type="ECO:0000313" key="1">
    <source>
        <dbReference type="EMBL" id="MBO2988637.1"/>
    </source>
</evidence>
<evidence type="ECO:0000313" key="2">
    <source>
        <dbReference type="Proteomes" id="UP000668403"/>
    </source>
</evidence>
<accession>A0A939QAG7</accession>
<sequence length="107" mass="11620">MDIICHVAIADDWEAGARFGEYEVATRGVAWEPGDYIRATDPEHVARVVADVYGDVRLPLLRIDCSVTGLTAYGVEVARVDGTPRIFGAIPMVPEVVTAVVPIPRDQ</sequence>